<dbReference type="InterPro" id="IPR040025">
    <property type="entry name" value="Znf622/Rei1/Reh1"/>
</dbReference>
<dbReference type="PROSITE" id="PS00028">
    <property type="entry name" value="ZINC_FINGER_C2H2_1"/>
    <property type="match status" value="1"/>
</dbReference>
<proteinExistence type="predicted"/>
<dbReference type="GO" id="GO:0042273">
    <property type="term" value="P:ribosomal large subunit biogenesis"/>
    <property type="evidence" value="ECO:0007669"/>
    <property type="project" value="TreeGrafter"/>
</dbReference>
<dbReference type="AlphaFoldDB" id="A0A811NF13"/>
<gene>
    <name evidence="2" type="ORF">NCGR_LOCUS17955</name>
</gene>
<evidence type="ECO:0000313" key="2">
    <source>
        <dbReference type="EMBL" id="CAD6226083.1"/>
    </source>
</evidence>
<evidence type="ECO:0000313" key="3">
    <source>
        <dbReference type="Proteomes" id="UP000604825"/>
    </source>
</evidence>
<dbReference type="PANTHER" id="PTHR13182">
    <property type="entry name" value="ZINC FINGER PROTEIN 622"/>
    <property type="match status" value="1"/>
</dbReference>
<dbReference type="InterPro" id="IPR013087">
    <property type="entry name" value="Znf_C2H2_type"/>
</dbReference>
<accession>A0A811NF13</accession>
<sequence length="92" mass="10147">MSTVTCNACNAGFDDKEQRRLHYRSEWHRYNLKRKVAGVPGVTEALFLATQSALAEGSKPASIQCFTAVLFVGRSIGAPKLMSSISTRDHIF</sequence>
<name>A0A811NF13_9POAL</name>
<dbReference type="GO" id="GO:0030687">
    <property type="term" value="C:preribosome, large subunit precursor"/>
    <property type="evidence" value="ECO:0007669"/>
    <property type="project" value="TreeGrafter"/>
</dbReference>
<dbReference type="Proteomes" id="UP000604825">
    <property type="component" value="Unassembled WGS sequence"/>
</dbReference>
<organism evidence="2 3">
    <name type="scientific">Miscanthus lutarioriparius</name>
    <dbReference type="NCBI Taxonomy" id="422564"/>
    <lineage>
        <taxon>Eukaryota</taxon>
        <taxon>Viridiplantae</taxon>
        <taxon>Streptophyta</taxon>
        <taxon>Embryophyta</taxon>
        <taxon>Tracheophyta</taxon>
        <taxon>Spermatophyta</taxon>
        <taxon>Magnoliopsida</taxon>
        <taxon>Liliopsida</taxon>
        <taxon>Poales</taxon>
        <taxon>Poaceae</taxon>
        <taxon>PACMAD clade</taxon>
        <taxon>Panicoideae</taxon>
        <taxon>Andropogonodae</taxon>
        <taxon>Andropogoneae</taxon>
        <taxon>Saccharinae</taxon>
        <taxon>Miscanthus</taxon>
    </lineage>
</organism>
<dbReference type="SUPFAM" id="SSF57667">
    <property type="entry name" value="beta-beta-alpha zinc fingers"/>
    <property type="match status" value="1"/>
</dbReference>
<dbReference type="InterPro" id="IPR036236">
    <property type="entry name" value="Znf_C2H2_sf"/>
</dbReference>
<evidence type="ECO:0000259" key="1">
    <source>
        <dbReference type="PROSITE" id="PS00028"/>
    </source>
</evidence>
<dbReference type="PANTHER" id="PTHR13182:SF8">
    <property type="entry name" value="CYTOPLASMIC 60S SUBUNIT BIOGENESIS FACTOR ZNF622"/>
    <property type="match status" value="1"/>
</dbReference>
<dbReference type="OrthoDB" id="1741072at2759"/>
<feature type="domain" description="C2H2-type" evidence="1">
    <location>
        <begin position="6"/>
        <end position="28"/>
    </location>
</feature>
<comment type="caution">
    <text evidence="2">The sequence shown here is derived from an EMBL/GenBank/DDBJ whole genome shotgun (WGS) entry which is preliminary data.</text>
</comment>
<keyword evidence="3" id="KW-1185">Reference proteome</keyword>
<reference evidence="2" key="1">
    <citation type="submission" date="2020-10" db="EMBL/GenBank/DDBJ databases">
        <authorList>
            <person name="Han B."/>
            <person name="Lu T."/>
            <person name="Zhao Q."/>
            <person name="Huang X."/>
            <person name="Zhao Y."/>
        </authorList>
    </citation>
    <scope>NUCLEOTIDE SEQUENCE</scope>
</reference>
<protein>
    <recommendedName>
        <fullName evidence="1">C2H2-type domain-containing protein</fullName>
    </recommendedName>
</protein>
<dbReference type="EMBL" id="CAJGYO010000004">
    <property type="protein sequence ID" value="CAD6226083.1"/>
    <property type="molecule type" value="Genomic_DNA"/>
</dbReference>